<organism evidence="1 2">
    <name type="scientific">Truncatella angustata</name>
    <dbReference type="NCBI Taxonomy" id="152316"/>
    <lineage>
        <taxon>Eukaryota</taxon>
        <taxon>Fungi</taxon>
        <taxon>Dikarya</taxon>
        <taxon>Ascomycota</taxon>
        <taxon>Pezizomycotina</taxon>
        <taxon>Sordariomycetes</taxon>
        <taxon>Xylariomycetidae</taxon>
        <taxon>Amphisphaeriales</taxon>
        <taxon>Sporocadaceae</taxon>
        <taxon>Truncatella</taxon>
    </lineage>
</organism>
<dbReference type="RefSeq" id="XP_045962865.1">
    <property type="nucleotide sequence ID" value="XM_046099753.1"/>
</dbReference>
<proteinExistence type="predicted"/>
<sequence length="283" mass="33012">MTETSPTTVRREFARCVVQAASLVDPIFDHNIAFSATIAEWRLHHHAWQLADGTAEDHCFISVLRDVLVQAGGRSDAWHGTWFHDDQITTAMRLACLRSLLGWHGEFQGVELDTVQRLWFLQSFSAFENTRTTSVDDVKRQDKNLRKLLTSTEIDLPVIVLLDQPWSSYVKFKFFIIVEYRTGRFPPFGRMLISLARVSKLPDCVTKIIHAICDLTDLQTTQCDRELDDYWRKYLSLSKALHLCRDLPSDSNQVQYCCDHFRFRVQRWCPSYGRTHKVRRIMQ</sequence>
<keyword evidence="2" id="KW-1185">Reference proteome</keyword>
<dbReference type="OrthoDB" id="3700495at2759"/>
<comment type="caution">
    <text evidence="1">The sequence shown here is derived from an EMBL/GenBank/DDBJ whole genome shotgun (WGS) entry which is preliminary data.</text>
</comment>
<dbReference type="GeneID" id="70128645"/>
<evidence type="ECO:0000313" key="1">
    <source>
        <dbReference type="EMBL" id="KAH6658631.1"/>
    </source>
</evidence>
<gene>
    <name evidence="1" type="ORF">BKA67DRAFT_533761</name>
</gene>
<dbReference type="AlphaFoldDB" id="A0A9P8UUM7"/>
<protein>
    <submittedName>
        <fullName evidence="1">Uncharacterized protein</fullName>
    </submittedName>
</protein>
<dbReference type="EMBL" id="JAGPXC010000002">
    <property type="protein sequence ID" value="KAH6658631.1"/>
    <property type="molecule type" value="Genomic_DNA"/>
</dbReference>
<evidence type="ECO:0000313" key="2">
    <source>
        <dbReference type="Proteomes" id="UP000758603"/>
    </source>
</evidence>
<name>A0A9P8UUM7_9PEZI</name>
<dbReference type="Proteomes" id="UP000758603">
    <property type="component" value="Unassembled WGS sequence"/>
</dbReference>
<reference evidence="1" key="1">
    <citation type="journal article" date="2021" name="Nat. Commun.">
        <title>Genetic determinants of endophytism in the Arabidopsis root mycobiome.</title>
        <authorList>
            <person name="Mesny F."/>
            <person name="Miyauchi S."/>
            <person name="Thiergart T."/>
            <person name="Pickel B."/>
            <person name="Atanasova L."/>
            <person name="Karlsson M."/>
            <person name="Huettel B."/>
            <person name="Barry K.W."/>
            <person name="Haridas S."/>
            <person name="Chen C."/>
            <person name="Bauer D."/>
            <person name="Andreopoulos W."/>
            <person name="Pangilinan J."/>
            <person name="LaButti K."/>
            <person name="Riley R."/>
            <person name="Lipzen A."/>
            <person name="Clum A."/>
            <person name="Drula E."/>
            <person name="Henrissat B."/>
            <person name="Kohler A."/>
            <person name="Grigoriev I.V."/>
            <person name="Martin F.M."/>
            <person name="Hacquard S."/>
        </authorList>
    </citation>
    <scope>NUCLEOTIDE SEQUENCE</scope>
    <source>
        <strain evidence="1">MPI-SDFR-AT-0073</strain>
    </source>
</reference>
<accession>A0A9P8UUM7</accession>